<name>A0ABZ3HAW2_9BACT</name>
<proteinExistence type="predicted"/>
<evidence type="ECO:0000313" key="1">
    <source>
        <dbReference type="EMBL" id="XAU14918.1"/>
    </source>
</evidence>
<dbReference type="EMBL" id="CP147920">
    <property type="protein sequence ID" value="XAU14918.1"/>
    <property type="molecule type" value="Genomic_DNA"/>
</dbReference>
<evidence type="ECO:0000313" key="2">
    <source>
        <dbReference type="Proteomes" id="UP001447842"/>
    </source>
</evidence>
<reference evidence="1 2" key="1">
    <citation type="submission" date="2024-03" db="EMBL/GenBank/DDBJ databases">
        <title>Sulfurimonas sp. HSL3-1.</title>
        <authorList>
            <person name="Wang S."/>
        </authorList>
    </citation>
    <scope>NUCLEOTIDE SEQUENCE [LARGE SCALE GENOMIC DNA]</scope>
    <source>
        <strain evidence="1 2">HSL3-1</strain>
    </source>
</reference>
<gene>
    <name evidence="1" type="ORF">WCY31_11820</name>
</gene>
<dbReference type="Proteomes" id="UP001447842">
    <property type="component" value="Chromosome"/>
</dbReference>
<sequence>MKRVAILLLVLLFCARGAEEHANASWGMASVLRSATIPYATTQNDPLLNSYVLLLYLETPYFFLDGTEAGIPLCGNDRWSVAAYGAMHFVDMPRHDSDYFSDDTADLGVMARYRIGKWHTDLLLLSDPARRVHAKLRVGTELERGAWSWRPYAAAGIKSAEYNSYYDGQNRVRVGTDAEAEAGVNTRLYLTDDIALIANAKLRYLGDEAAKAPTTDSAWQSELYLGAGIFQNRGQTVHGFDPKGYLRIAFGEATPSSFSENLLGEGVRDKHGLYLLSLFYGFPLAQTLFGVPIRTYFTPGFVHHFANDLQPPAQEYVGAFKFYYRPPPWWLRFGFGTGLSYITRTTYIERSINAKDGYDHTSHLLQYLDFSFDVELCRLFGSGWKALWFGYALHHRSGVFEAAHQYGQIKGGSNYNTFYLQLHFGE</sequence>
<organism evidence="1 2">
    <name type="scientific">Sulfurimonas diazotrophicus</name>
    <dbReference type="NCBI Taxonomy" id="3131939"/>
    <lineage>
        <taxon>Bacteria</taxon>
        <taxon>Pseudomonadati</taxon>
        <taxon>Campylobacterota</taxon>
        <taxon>Epsilonproteobacteria</taxon>
        <taxon>Campylobacterales</taxon>
        <taxon>Sulfurimonadaceae</taxon>
        <taxon>Sulfurimonas</taxon>
    </lineage>
</organism>
<protein>
    <submittedName>
        <fullName evidence="1">MipA/OmpV family protein</fullName>
    </submittedName>
</protein>
<dbReference type="Pfam" id="PF06629">
    <property type="entry name" value="MipA"/>
    <property type="match status" value="1"/>
</dbReference>
<accession>A0ABZ3HAW2</accession>
<dbReference type="InterPro" id="IPR010583">
    <property type="entry name" value="MipA"/>
</dbReference>
<dbReference type="RefSeq" id="WP_345972538.1">
    <property type="nucleotide sequence ID" value="NZ_CP147920.1"/>
</dbReference>
<keyword evidence="2" id="KW-1185">Reference proteome</keyword>